<name>A0AAW8XTN9_9ENTR</name>
<dbReference type="InterPro" id="IPR000259">
    <property type="entry name" value="Adhesion_dom_fimbrial"/>
</dbReference>
<dbReference type="GO" id="GO:0043709">
    <property type="term" value="P:cell adhesion involved in single-species biofilm formation"/>
    <property type="evidence" value="ECO:0007669"/>
    <property type="project" value="TreeGrafter"/>
</dbReference>
<dbReference type="Proteomes" id="UP001284547">
    <property type="component" value="Unassembled WGS sequence"/>
</dbReference>
<comment type="caution">
    <text evidence="7">The sequence shown here is derived from an EMBL/GenBank/DDBJ whole genome shotgun (WGS) entry which is preliminary data.</text>
</comment>
<evidence type="ECO:0000256" key="3">
    <source>
        <dbReference type="ARBA" id="ARBA00022729"/>
    </source>
</evidence>
<gene>
    <name evidence="7" type="ORF">RZP41_20385</name>
</gene>
<keyword evidence="4" id="KW-0281">Fimbrium</keyword>
<accession>A0AAW8XTN9</accession>
<comment type="subcellular location">
    <subcellularLocation>
        <location evidence="1">Fimbrium</location>
    </subcellularLocation>
</comment>
<dbReference type="PANTHER" id="PTHR33420:SF3">
    <property type="entry name" value="FIMBRIAL SUBUNIT ELFA"/>
    <property type="match status" value="1"/>
</dbReference>
<dbReference type="InterPro" id="IPR008966">
    <property type="entry name" value="Adhesion_dom_sf"/>
</dbReference>
<proteinExistence type="inferred from homology"/>
<evidence type="ECO:0000256" key="4">
    <source>
        <dbReference type="ARBA" id="ARBA00023263"/>
    </source>
</evidence>
<dbReference type="SUPFAM" id="SSF49401">
    <property type="entry name" value="Bacterial adhesins"/>
    <property type="match status" value="1"/>
</dbReference>
<dbReference type="InterPro" id="IPR050263">
    <property type="entry name" value="Bact_Fimbrial_Adh_Pro"/>
</dbReference>
<organism evidence="7 8">
    <name type="scientific">Klebsiella quasipneumoniae subsp. quasipneumoniae</name>
    <dbReference type="NCBI Taxonomy" id="1667327"/>
    <lineage>
        <taxon>Bacteria</taxon>
        <taxon>Pseudomonadati</taxon>
        <taxon>Pseudomonadota</taxon>
        <taxon>Gammaproteobacteria</taxon>
        <taxon>Enterobacterales</taxon>
        <taxon>Enterobacteriaceae</taxon>
        <taxon>Klebsiella/Raoultella group</taxon>
        <taxon>Klebsiella</taxon>
        <taxon>Klebsiella pneumoniae complex</taxon>
    </lineage>
</organism>
<feature type="chain" id="PRO_5043578072" evidence="5">
    <location>
        <begin position="33"/>
        <end position="185"/>
    </location>
</feature>
<evidence type="ECO:0000256" key="5">
    <source>
        <dbReference type="SAM" id="SignalP"/>
    </source>
</evidence>
<feature type="signal peptide" evidence="5">
    <location>
        <begin position="1"/>
        <end position="32"/>
    </location>
</feature>
<dbReference type="Gene3D" id="2.60.40.1090">
    <property type="entry name" value="Fimbrial-type adhesion domain"/>
    <property type="match status" value="1"/>
</dbReference>
<evidence type="ECO:0000259" key="6">
    <source>
        <dbReference type="Pfam" id="PF00419"/>
    </source>
</evidence>
<reference evidence="7" key="1">
    <citation type="submission" date="2023-10" db="EMBL/GenBank/DDBJ databases">
        <title>Surveillance and assessment of the effects of hospital wastewater treatment on clearance of pathogenic bacterial and antimicrobial resistance genes.</title>
        <authorList>
            <person name="Wu Y."/>
        </authorList>
    </citation>
    <scope>NUCLEOTIDE SEQUENCE</scope>
    <source>
        <strain evidence="7">23-M-SRM-33-1</strain>
    </source>
</reference>
<comment type="similarity">
    <text evidence="2">Belongs to the fimbrial protein family.</text>
</comment>
<protein>
    <submittedName>
        <fullName evidence="7">Fimbrial protein</fullName>
    </submittedName>
</protein>
<feature type="domain" description="Fimbrial-type adhesion" evidence="6">
    <location>
        <begin position="36"/>
        <end position="184"/>
    </location>
</feature>
<dbReference type="GO" id="GO:0009289">
    <property type="term" value="C:pilus"/>
    <property type="evidence" value="ECO:0007669"/>
    <property type="project" value="UniProtKB-SubCell"/>
</dbReference>
<keyword evidence="3 5" id="KW-0732">Signal</keyword>
<dbReference type="EMBL" id="JAWHZD010000013">
    <property type="protein sequence ID" value="MDV0843593.1"/>
    <property type="molecule type" value="Genomic_DNA"/>
</dbReference>
<sequence length="185" mass="19015">MDMGINMKMSKKFLAGALIFSACSALSTVAQADNTITFNGVVSDTTCTATIDGGVTAIDMGTTSVADLKAYTYGAAKNFSFSLADCPTLEEGGNNSARVTFGGVSDTANSDYFKNQATEDAATGVAVALYDEAGSLMKNNEEGSDVDISSGAATIPFTVKMVKSGAGEPTKGAVQTTVTYNVTYH</sequence>
<evidence type="ECO:0000256" key="2">
    <source>
        <dbReference type="ARBA" id="ARBA00006671"/>
    </source>
</evidence>
<dbReference type="InterPro" id="IPR036937">
    <property type="entry name" value="Adhesion_dom_fimbrial_sf"/>
</dbReference>
<evidence type="ECO:0000313" key="8">
    <source>
        <dbReference type="Proteomes" id="UP001284547"/>
    </source>
</evidence>
<dbReference type="RefSeq" id="WP_074423164.1">
    <property type="nucleotide sequence ID" value="NZ_CAAHGF010000053.1"/>
</dbReference>
<dbReference type="Pfam" id="PF00419">
    <property type="entry name" value="Fimbrial"/>
    <property type="match status" value="1"/>
</dbReference>
<dbReference type="PANTHER" id="PTHR33420">
    <property type="entry name" value="FIMBRIAL SUBUNIT ELFA-RELATED"/>
    <property type="match status" value="1"/>
</dbReference>
<evidence type="ECO:0000256" key="1">
    <source>
        <dbReference type="ARBA" id="ARBA00004561"/>
    </source>
</evidence>
<dbReference type="AlphaFoldDB" id="A0AAW8XTN9"/>
<evidence type="ECO:0000313" key="7">
    <source>
        <dbReference type="EMBL" id="MDV0843593.1"/>
    </source>
</evidence>